<dbReference type="Pfam" id="PF04883">
    <property type="entry name" value="HK97-gp10_like"/>
    <property type="match status" value="1"/>
</dbReference>
<dbReference type="OrthoDB" id="8480914at2"/>
<sequence>MANMSDQFRAFLVAKEPVILEGALKSQEANAKEFAREARRKVPRRSGDLRKSIVVTGPGQRTPAYSRGGAKTVPANTYVVTAGDAKTRYGHIVEHGSKKMRARPFWWNTYRTLRAKFRRRHKAALRRAVK</sequence>
<organism evidence="2 3">
    <name type="scientific">Xanthobacter autotrophicus</name>
    <dbReference type="NCBI Taxonomy" id="280"/>
    <lineage>
        <taxon>Bacteria</taxon>
        <taxon>Pseudomonadati</taxon>
        <taxon>Pseudomonadota</taxon>
        <taxon>Alphaproteobacteria</taxon>
        <taxon>Hyphomicrobiales</taxon>
        <taxon>Xanthobacteraceae</taxon>
        <taxon>Xanthobacter</taxon>
    </lineage>
</organism>
<reference evidence="2 3" key="1">
    <citation type="submission" date="2019-05" db="EMBL/GenBank/DDBJ databases">
        <authorList>
            <person name="Zhou X."/>
        </authorList>
    </citation>
    <scope>NUCLEOTIDE SEQUENCE [LARGE SCALE GENOMIC DNA]</scope>
    <source>
        <strain evidence="2 3">DSM 432</strain>
    </source>
</reference>
<dbReference type="InterPro" id="IPR010064">
    <property type="entry name" value="HK97-gp10_tail"/>
</dbReference>
<evidence type="ECO:0000313" key="2">
    <source>
        <dbReference type="EMBL" id="TLX44800.1"/>
    </source>
</evidence>
<dbReference type="Proteomes" id="UP000305131">
    <property type="component" value="Unassembled WGS sequence"/>
</dbReference>
<feature type="region of interest" description="Disordered" evidence="1">
    <location>
        <begin position="35"/>
        <end position="70"/>
    </location>
</feature>
<proteinExistence type="predicted"/>
<evidence type="ECO:0000313" key="3">
    <source>
        <dbReference type="Proteomes" id="UP000305131"/>
    </source>
</evidence>
<name>A0A6C1KKN0_XANAU</name>
<dbReference type="EMBL" id="VAUP01000004">
    <property type="protein sequence ID" value="TLX44800.1"/>
    <property type="molecule type" value="Genomic_DNA"/>
</dbReference>
<protein>
    <submittedName>
        <fullName evidence="2">HK97 gp10 family phage protein</fullName>
    </submittedName>
</protein>
<gene>
    <name evidence="2" type="ORF">FBQ73_01760</name>
</gene>
<dbReference type="AlphaFoldDB" id="A0A6C1KKN0"/>
<accession>A0A6C1KKN0</accession>
<evidence type="ECO:0000256" key="1">
    <source>
        <dbReference type="SAM" id="MobiDB-lite"/>
    </source>
</evidence>
<comment type="caution">
    <text evidence="2">The sequence shown here is derived from an EMBL/GenBank/DDBJ whole genome shotgun (WGS) entry which is preliminary data.</text>
</comment>